<dbReference type="Pfam" id="PF02653">
    <property type="entry name" value="BPD_transp_2"/>
    <property type="match status" value="1"/>
</dbReference>
<protein>
    <submittedName>
        <fullName evidence="8">Inner membrane ABC transporter permease protein YjfF</fullName>
    </submittedName>
</protein>
<dbReference type="KEGG" id="ido:I598_1464"/>
<evidence type="ECO:0000256" key="1">
    <source>
        <dbReference type="ARBA" id="ARBA00004651"/>
    </source>
</evidence>
<gene>
    <name evidence="8" type="primary">yjfF</name>
    <name evidence="8" type="ORF">I598_1464</name>
</gene>
<proteinExistence type="predicted"/>
<feature type="transmembrane region" description="Helical" evidence="7">
    <location>
        <begin position="299"/>
        <end position="319"/>
    </location>
</feature>
<evidence type="ECO:0000256" key="4">
    <source>
        <dbReference type="ARBA" id="ARBA00022989"/>
    </source>
</evidence>
<feature type="region of interest" description="Disordered" evidence="6">
    <location>
        <begin position="1"/>
        <end position="29"/>
    </location>
</feature>
<feature type="transmembrane region" description="Helical" evidence="7">
    <location>
        <begin position="99"/>
        <end position="116"/>
    </location>
</feature>
<reference evidence="8 9" key="1">
    <citation type="submission" date="2016-01" db="EMBL/GenBank/DDBJ databases">
        <title>Complete genome sequence of a soil Actinobacterium, Isoptericola dokdonensis DS-3.</title>
        <authorList>
            <person name="Kwon S.-K."/>
            <person name="Kim J.F."/>
        </authorList>
    </citation>
    <scope>NUCLEOTIDE SEQUENCE [LARGE SCALE GENOMIC DNA]</scope>
    <source>
        <strain evidence="8 9">DS-3</strain>
    </source>
</reference>
<evidence type="ECO:0000256" key="6">
    <source>
        <dbReference type="SAM" id="MobiDB-lite"/>
    </source>
</evidence>
<feature type="transmembrane region" description="Helical" evidence="7">
    <location>
        <begin position="246"/>
        <end position="266"/>
    </location>
</feature>
<dbReference type="InterPro" id="IPR001851">
    <property type="entry name" value="ABC_transp_permease"/>
</dbReference>
<feature type="transmembrane region" description="Helical" evidence="7">
    <location>
        <begin position="152"/>
        <end position="174"/>
    </location>
</feature>
<keyword evidence="3 7" id="KW-0812">Transmembrane</keyword>
<dbReference type="PANTHER" id="PTHR32196">
    <property type="entry name" value="ABC TRANSPORTER PERMEASE PROTEIN YPHD-RELATED-RELATED"/>
    <property type="match status" value="1"/>
</dbReference>
<comment type="subcellular location">
    <subcellularLocation>
        <location evidence="1">Cell membrane</location>
        <topology evidence="1">Multi-pass membrane protein</topology>
    </subcellularLocation>
</comment>
<dbReference type="AlphaFoldDB" id="A0A161ICV6"/>
<dbReference type="CDD" id="cd06579">
    <property type="entry name" value="TM_PBP1_transp_AraH_like"/>
    <property type="match status" value="1"/>
</dbReference>
<evidence type="ECO:0000256" key="5">
    <source>
        <dbReference type="ARBA" id="ARBA00023136"/>
    </source>
</evidence>
<evidence type="ECO:0000256" key="7">
    <source>
        <dbReference type="SAM" id="Phobius"/>
    </source>
</evidence>
<accession>A0A161ICV6</accession>
<sequence length="351" mass="37023">MAADVTPVTGPQDAVAPASGPRKEGPRMASVPRRWRVDRRYMPVVGTFVVLALILAVGGVRYENFLSLEVLANLFINNSFLIVLAVGMTFVILTGGIDLSVGAVLALSAVTAAYLIDAGWPVAVAMPLVVLVGSFIGLLLGVMIHVFDVQPFIATLAGMFFARGLCFVIAPESIPINDETFAAIAGWTTWIGGYWRMTTGVAVALVVVAVAFFLLHYTQFGRTVYAIGGGEQSARLMGLPVARTKVLVYVVSGTCAGLGGLLFAMYSRSGYSLTGVAMELDAIAAVVIGGTLLTGGTGFVLGSVLGVLVLGLIQTVITFEGTLSSWWTKIFIGVLLLVFVILQRVLTARRT</sequence>
<dbReference type="PANTHER" id="PTHR32196:SF63">
    <property type="entry name" value="INNER MEMBRANE ABC TRANSPORTER PERMEASE PROTEIN YJFF"/>
    <property type="match status" value="1"/>
</dbReference>
<feature type="transmembrane region" description="Helical" evidence="7">
    <location>
        <begin position="122"/>
        <end position="140"/>
    </location>
</feature>
<evidence type="ECO:0000313" key="9">
    <source>
        <dbReference type="Proteomes" id="UP000076794"/>
    </source>
</evidence>
<keyword evidence="9" id="KW-1185">Reference proteome</keyword>
<keyword evidence="5 7" id="KW-0472">Membrane</keyword>
<dbReference type="EMBL" id="CP014209">
    <property type="protein sequence ID" value="ANC31017.1"/>
    <property type="molecule type" value="Genomic_DNA"/>
</dbReference>
<feature type="transmembrane region" description="Helical" evidence="7">
    <location>
        <begin position="74"/>
        <end position="92"/>
    </location>
</feature>
<dbReference type="STRING" id="1300344.I598_1464"/>
<feature type="transmembrane region" description="Helical" evidence="7">
    <location>
        <begin position="41"/>
        <end position="62"/>
    </location>
</feature>
<dbReference type="GO" id="GO:0005886">
    <property type="term" value="C:plasma membrane"/>
    <property type="evidence" value="ECO:0007669"/>
    <property type="project" value="UniProtKB-SubCell"/>
</dbReference>
<feature type="transmembrane region" description="Helical" evidence="7">
    <location>
        <begin position="194"/>
        <end position="215"/>
    </location>
</feature>
<dbReference type="PATRIC" id="fig|1300344.3.peg.1470"/>
<evidence type="ECO:0000256" key="3">
    <source>
        <dbReference type="ARBA" id="ARBA00022692"/>
    </source>
</evidence>
<dbReference type="GO" id="GO:0022857">
    <property type="term" value="F:transmembrane transporter activity"/>
    <property type="evidence" value="ECO:0007669"/>
    <property type="project" value="InterPro"/>
</dbReference>
<organism evidence="8 9">
    <name type="scientific">Isoptericola dokdonensis DS-3</name>
    <dbReference type="NCBI Taxonomy" id="1300344"/>
    <lineage>
        <taxon>Bacteria</taxon>
        <taxon>Bacillati</taxon>
        <taxon>Actinomycetota</taxon>
        <taxon>Actinomycetes</taxon>
        <taxon>Micrococcales</taxon>
        <taxon>Promicromonosporaceae</taxon>
        <taxon>Isoptericola</taxon>
    </lineage>
</organism>
<dbReference type="NCBIfam" id="NF008630">
    <property type="entry name" value="PRK11618.1"/>
    <property type="match status" value="1"/>
</dbReference>
<keyword evidence="2" id="KW-1003">Cell membrane</keyword>
<dbReference type="Proteomes" id="UP000076794">
    <property type="component" value="Chromosome"/>
</dbReference>
<evidence type="ECO:0000313" key="8">
    <source>
        <dbReference type="EMBL" id="ANC31017.1"/>
    </source>
</evidence>
<evidence type="ECO:0000256" key="2">
    <source>
        <dbReference type="ARBA" id="ARBA00022475"/>
    </source>
</evidence>
<feature type="transmembrane region" description="Helical" evidence="7">
    <location>
        <begin position="325"/>
        <end position="346"/>
    </location>
</feature>
<keyword evidence="4 7" id="KW-1133">Transmembrane helix</keyword>
<name>A0A161ICV6_9MICO</name>